<evidence type="ECO:0000313" key="2">
    <source>
        <dbReference type="Proteomes" id="UP000244855"/>
    </source>
</evidence>
<dbReference type="Proteomes" id="UP000244855">
    <property type="component" value="Unassembled WGS sequence"/>
</dbReference>
<proteinExistence type="predicted"/>
<sequence length="177" mass="20672">TKKTRKLRASNTWAYSRCPRDKETERDSSGRKLFYCKFPRCPFVSHVTTNIRNHLKKNHNLIITEEESLQQKAAKRKWEGYVKKAVERKEEKEQIAQDQVLKDAIQLPAVREALAELIIVRKLPYTATEWPELHALLRSVNYMAKDVIPKAATSARRIVKNSYAVSREILQKKLRKA</sequence>
<dbReference type="AlphaFoldDB" id="A0A2V1CY06"/>
<dbReference type="EMBL" id="KZ806189">
    <property type="protein sequence ID" value="PVH90615.1"/>
    <property type="molecule type" value="Genomic_DNA"/>
</dbReference>
<gene>
    <name evidence="1" type="ORF">DM02DRAFT_507587</name>
</gene>
<feature type="non-terminal residue" evidence="1">
    <location>
        <position position="1"/>
    </location>
</feature>
<accession>A0A2V1CY06</accession>
<protein>
    <submittedName>
        <fullName evidence="1">Uncharacterized protein</fullName>
    </submittedName>
</protein>
<reference evidence="1 2" key="1">
    <citation type="journal article" date="2018" name="Sci. Rep.">
        <title>Comparative genomics provides insights into the lifestyle and reveals functional heterogeneity of dark septate endophytic fungi.</title>
        <authorList>
            <person name="Knapp D.G."/>
            <person name="Nemeth J.B."/>
            <person name="Barry K."/>
            <person name="Hainaut M."/>
            <person name="Henrissat B."/>
            <person name="Johnson J."/>
            <person name="Kuo A."/>
            <person name="Lim J.H.P."/>
            <person name="Lipzen A."/>
            <person name="Nolan M."/>
            <person name="Ohm R.A."/>
            <person name="Tamas L."/>
            <person name="Grigoriev I.V."/>
            <person name="Spatafora J.W."/>
            <person name="Nagy L.G."/>
            <person name="Kovacs G.M."/>
        </authorList>
    </citation>
    <scope>NUCLEOTIDE SEQUENCE [LARGE SCALE GENOMIC DNA]</scope>
    <source>
        <strain evidence="1 2">DSE2036</strain>
    </source>
</reference>
<organism evidence="1 2">
    <name type="scientific">Periconia macrospinosa</name>
    <dbReference type="NCBI Taxonomy" id="97972"/>
    <lineage>
        <taxon>Eukaryota</taxon>
        <taxon>Fungi</taxon>
        <taxon>Dikarya</taxon>
        <taxon>Ascomycota</taxon>
        <taxon>Pezizomycotina</taxon>
        <taxon>Dothideomycetes</taxon>
        <taxon>Pleosporomycetidae</taxon>
        <taxon>Pleosporales</taxon>
        <taxon>Massarineae</taxon>
        <taxon>Periconiaceae</taxon>
        <taxon>Periconia</taxon>
    </lineage>
</organism>
<feature type="non-terminal residue" evidence="1">
    <location>
        <position position="177"/>
    </location>
</feature>
<name>A0A2V1CY06_9PLEO</name>
<dbReference type="OrthoDB" id="5103939at2759"/>
<keyword evidence="2" id="KW-1185">Reference proteome</keyword>
<evidence type="ECO:0000313" key="1">
    <source>
        <dbReference type="EMBL" id="PVH90615.1"/>
    </source>
</evidence>